<comment type="pathway">
    <text evidence="2">Lipid metabolism.</text>
</comment>
<dbReference type="Pfam" id="PF06974">
    <property type="entry name" value="WS_DGAT_C"/>
    <property type="match status" value="1"/>
</dbReference>
<evidence type="ECO:0000256" key="2">
    <source>
        <dbReference type="ARBA" id="ARBA00005189"/>
    </source>
</evidence>
<evidence type="ECO:0000313" key="15">
    <source>
        <dbReference type="EMBL" id="EHY88442.1"/>
    </source>
</evidence>
<dbReference type="PANTHER" id="PTHR31650">
    <property type="entry name" value="O-ACYLTRANSFERASE (WSD1-LIKE) FAMILY PROTEIN"/>
    <property type="match status" value="1"/>
</dbReference>
<evidence type="ECO:0000259" key="14">
    <source>
        <dbReference type="Pfam" id="PF06974"/>
    </source>
</evidence>
<dbReference type="SUPFAM" id="SSF52777">
    <property type="entry name" value="CoA-dependent acyltransferases"/>
    <property type="match status" value="2"/>
</dbReference>
<dbReference type="GO" id="GO:0004144">
    <property type="term" value="F:diacylglycerol O-acyltransferase activity"/>
    <property type="evidence" value="ECO:0007669"/>
    <property type="project" value="UniProtKB-EC"/>
</dbReference>
<evidence type="ECO:0000256" key="7">
    <source>
        <dbReference type="ARBA" id="ARBA00022798"/>
    </source>
</evidence>
<dbReference type="PANTHER" id="PTHR31650:SF1">
    <property type="entry name" value="WAX ESTER SYNTHASE_DIACYLGLYCEROL ACYLTRANSFERASE 4-RELATED"/>
    <property type="match status" value="1"/>
</dbReference>
<gene>
    <name evidence="15" type="ORF">SacazDRAFT_01513</name>
</gene>
<dbReference type="Pfam" id="PF03007">
    <property type="entry name" value="WS_DGAT_cat"/>
    <property type="match status" value="1"/>
</dbReference>
<accession>H8G8N3</accession>
<feature type="region of interest" description="Disordered" evidence="12">
    <location>
        <begin position="159"/>
        <end position="185"/>
    </location>
</feature>
<dbReference type="GO" id="GO:0006071">
    <property type="term" value="P:glycerol metabolic process"/>
    <property type="evidence" value="ECO:0007669"/>
    <property type="project" value="UniProtKB-KW"/>
</dbReference>
<dbReference type="InterPro" id="IPR045034">
    <property type="entry name" value="O-acyltransferase_WSD1-like"/>
</dbReference>
<keyword evidence="5 11" id="KW-0444">Lipid biosynthesis</keyword>
<evidence type="ECO:0000256" key="8">
    <source>
        <dbReference type="ARBA" id="ARBA00023098"/>
    </source>
</evidence>
<evidence type="ECO:0000256" key="10">
    <source>
        <dbReference type="ARBA" id="ARBA00048109"/>
    </source>
</evidence>
<dbReference type="Gene3D" id="3.30.559.10">
    <property type="entry name" value="Chloramphenicol acetyltransferase-like domain"/>
    <property type="match status" value="1"/>
</dbReference>
<dbReference type="GO" id="GO:0051701">
    <property type="term" value="P:biological process involved in interaction with host"/>
    <property type="evidence" value="ECO:0007669"/>
    <property type="project" value="TreeGrafter"/>
</dbReference>
<evidence type="ECO:0000256" key="6">
    <source>
        <dbReference type="ARBA" id="ARBA00022679"/>
    </source>
</evidence>
<dbReference type="GO" id="GO:0071731">
    <property type="term" value="P:response to nitric oxide"/>
    <property type="evidence" value="ECO:0007669"/>
    <property type="project" value="TreeGrafter"/>
</dbReference>
<evidence type="ECO:0000259" key="13">
    <source>
        <dbReference type="Pfam" id="PF03007"/>
    </source>
</evidence>
<dbReference type="AlphaFoldDB" id="H8G8N3"/>
<dbReference type="OrthoDB" id="9810950at2"/>
<keyword evidence="9 11" id="KW-0012">Acyltransferase</keyword>
<dbReference type="InterPro" id="IPR014292">
    <property type="entry name" value="Acyl_transf_WS/DGAT"/>
</dbReference>
<evidence type="ECO:0000256" key="5">
    <source>
        <dbReference type="ARBA" id="ARBA00022516"/>
    </source>
</evidence>
<sequence>MPADRLSALDTAFLCIERPTTPMHMGAVGVFAPSRAYGRRDGADVAALVAERAERSPRLRQRLRSGGLLLPDRWEPDPRFDATAHVSTHHVDSDTADPLASHASRWFETPLDPRTPLWNVRIVTGLPEGRFATLFKIHHALCDGAGAAELALSLLDGSPTAGTAHRRTARTHGPGGDRSDRPDDGVTLDDVWRDARRLVDDAAETAGIATALLRAVRPLPLSPTVTAQSARRQMGFVRLDADDLRRIRRAHGGTSHDVVLAVLAGALRAWLRDRNGEAAPRALRALVPVSIRRRRGDPPGGNALSGYLCDLPVDVEDPVRRLRAVTEAMNRHKQAGPWRGAGALPVLAERLPSAVHRLATRTLAHAAPTLFDTVITTVPLPGLPLSLDGAPLCETYPVVPLAPHQSVGFAVSTYRGGVHVGLNTAGDAMHQAGALADAVTKSMAALAQLCP</sequence>
<evidence type="ECO:0000313" key="16">
    <source>
        <dbReference type="Proteomes" id="UP000004705"/>
    </source>
</evidence>
<evidence type="ECO:0000256" key="3">
    <source>
        <dbReference type="ARBA" id="ARBA00009587"/>
    </source>
</evidence>
<feature type="compositionally biased region" description="Basic and acidic residues" evidence="12">
    <location>
        <begin position="175"/>
        <end position="185"/>
    </location>
</feature>
<dbReference type="EMBL" id="CM001466">
    <property type="protein sequence ID" value="EHY88442.1"/>
    <property type="molecule type" value="Genomic_DNA"/>
</dbReference>
<dbReference type="UniPathway" id="UPA00282"/>
<comment type="similarity">
    <text evidence="3 11">Belongs to the long-chain O-acyltransferase family.</text>
</comment>
<evidence type="ECO:0000256" key="4">
    <source>
        <dbReference type="ARBA" id="ARBA00013244"/>
    </source>
</evidence>
<comment type="pathway">
    <text evidence="1 11">Glycerolipid metabolism; triacylglycerol biosynthesis.</text>
</comment>
<evidence type="ECO:0000256" key="11">
    <source>
        <dbReference type="RuleBase" id="RU361241"/>
    </source>
</evidence>
<dbReference type="EC" id="2.3.1.20" evidence="4 11"/>
<keyword evidence="16" id="KW-1185">Reference proteome</keyword>
<dbReference type="InterPro" id="IPR023213">
    <property type="entry name" value="CAT-like_dom_sf"/>
</dbReference>
<dbReference type="GO" id="GO:0001666">
    <property type="term" value="P:response to hypoxia"/>
    <property type="evidence" value="ECO:0007669"/>
    <property type="project" value="TreeGrafter"/>
</dbReference>
<dbReference type="NCBIfam" id="TIGR02946">
    <property type="entry name" value="acyl_WS_DGAT"/>
    <property type="match status" value="1"/>
</dbReference>
<reference evidence="15 16" key="1">
    <citation type="journal article" date="2012" name="Stand. Genomic Sci.">
        <title>Genome sequence of the soil bacterium Saccharomonospora azurea type strain (NA-128(T)).</title>
        <authorList>
            <person name="Klenk H.P."/>
            <person name="Held B."/>
            <person name="Lucas S."/>
            <person name="Lapidus A."/>
            <person name="Copeland A."/>
            <person name="Hammon N."/>
            <person name="Pitluck S."/>
            <person name="Goodwin L.A."/>
            <person name="Han C."/>
            <person name="Tapia R."/>
            <person name="Brambilla E.M."/>
            <person name="Potter G."/>
            <person name="Land M."/>
            <person name="Ivanova N."/>
            <person name="Rohde M."/>
            <person name="Goker M."/>
            <person name="Detter J.C."/>
            <person name="Kyrpides N.C."/>
            <person name="Woyke T."/>
        </authorList>
    </citation>
    <scope>NUCLEOTIDE SEQUENCE [LARGE SCALE GENOMIC DNA]</scope>
    <source>
        <strain evidence="15 16">NA-128</strain>
    </source>
</reference>
<proteinExistence type="inferred from homology"/>
<protein>
    <recommendedName>
        <fullName evidence="4 11">Diacylglycerol O-acyltransferase</fullName>
        <ecNumber evidence="4 11">2.3.1.20</ecNumber>
    </recommendedName>
</protein>
<dbReference type="HOGENOM" id="CLU_024186_3_1_11"/>
<evidence type="ECO:0000256" key="12">
    <source>
        <dbReference type="SAM" id="MobiDB-lite"/>
    </source>
</evidence>
<dbReference type="InterPro" id="IPR004255">
    <property type="entry name" value="O-acyltransferase_WSD1_N"/>
</dbReference>
<feature type="domain" description="O-acyltransferase WSD1 C-terminal" evidence="14">
    <location>
        <begin position="301"/>
        <end position="446"/>
    </location>
</feature>
<organism evidence="15 16">
    <name type="scientific">Saccharomonospora azurea NA-128</name>
    <dbReference type="NCBI Taxonomy" id="882081"/>
    <lineage>
        <taxon>Bacteria</taxon>
        <taxon>Bacillati</taxon>
        <taxon>Actinomycetota</taxon>
        <taxon>Actinomycetes</taxon>
        <taxon>Pseudonocardiales</taxon>
        <taxon>Pseudonocardiaceae</taxon>
        <taxon>Saccharomonospora</taxon>
    </lineage>
</organism>
<name>H8G8N3_9PSEU</name>
<keyword evidence="7 11" id="KW-0319">Glycerol metabolism</keyword>
<evidence type="ECO:0000256" key="1">
    <source>
        <dbReference type="ARBA" id="ARBA00004771"/>
    </source>
</evidence>
<dbReference type="GO" id="GO:0019432">
    <property type="term" value="P:triglyceride biosynthetic process"/>
    <property type="evidence" value="ECO:0007669"/>
    <property type="project" value="UniProtKB-UniPathway"/>
</dbReference>
<keyword evidence="8 11" id="KW-0443">Lipid metabolism</keyword>
<dbReference type="InterPro" id="IPR009721">
    <property type="entry name" value="O-acyltransferase_WSD1_C"/>
</dbReference>
<comment type="catalytic activity">
    <reaction evidence="10 11">
        <text>an acyl-CoA + a 1,2-diacyl-sn-glycerol = a triacyl-sn-glycerol + CoA</text>
        <dbReference type="Rhea" id="RHEA:10868"/>
        <dbReference type="ChEBI" id="CHEBI:17815"/>
        <dbReference type="ChEBI" id="CHEBI:57287"/>
        <dbReference type="ChEBI" id="CHEBI:58342"/>
        <dbReference type="ChEBI" id="CHEBI:64615"/>
        <dbReference type="EC" id="2.3.1.20"/>
    </reaction>
</comment>
<dbReference type="Proteomes" id="UP000004705">
    <property type="component" value="Chromosome"/>
</dbReference>
<evidence type="ECO:0000256" key="9">
    <source>
        <dbReference type="ARBA" id="ARBA00023315"/>
    </source>
</evidence>
<feature type="domain" description="O-acyltransferase WSD1-like N-terminal" evidence="13">
    <location>
        <begin position="6"/>
        <end position="259"/>
    </location>
</feature>
<keyword evidence="6 11" id="KW-0808">Transferase</keyword>
<dbReference type="RefSeq" id="WP_005440163.1">
    <property type="nucleotide sequence ID" value="NZ_CM001466.1"/>
</dbReference>
<dbReference type="GO" id="GO:0005886">
    <property type="term" value="C:plasma membrane"/>
    <property type="evidence" value="ECO:0007669"/>
    <property type="project" value="TreeGrafter"/>
</dbReference>